<reference evidence="2 3" key="1">
    <citation type="journal article" date="2015" name="Stand. Genomic Sci.">
        <title>Genomic Encyclopedia of Bacterial and Archaeal Type Strains, Phase III: the genomes of soil and plant-associated and newly described type strains.</title>
        <authorList>
            <person name="Whitman W.B."/>
            <person name="Woyke T."/>
            <person name="Klenk H.P."/>
            <person name="Zhou Y."/>
            <person name="Lilburn T.G."/>
            <person name="Beck B.J."/>
            <person name="De Vos P."/>
            <person name="Vandamme P."/>
            <person name="Eisen J.A."/>
            <person name="Garrity G."/>
            <person name="Hugenholtz P."/>
            <person name="Kyrpides N.C."/>
        </authorList>
    </citation>
    <scope>NUCLEOTIDE SEQUENCE [LARGE SCALE GENOMIC DNA]</scope>
    <source>
        <strain evidence="2 3">CGMCC 1.7271</strain>
    </source>
</reference>
<dbReference type="OrthoDB" id="950503at2"/>
<comment type="caution">
    <text evidence="2">The sequence shown here is derived from an EMBL/GenBank/DDBJ whole genome shotgun (WGS) entry which is preliminary data.</text>
</comment>
<gene>
    <name evidence="2" type="ORF">IQ13_1240</name>
</gene>
<sequence>MLLRIFASIFFLSILLFNWFGYRLVMDYVQQKADTHFEQKIDNNDYDASALIEVRAPVSLPYQTDWKEFERVSGEITINGMHYKYVERKLEGGEMIYKCIPDTDKARLVNARENFFKLVNDLQNQQEQKSGKQPAPSYKAFSFDYCEQLSHWSLDALEQLRQPFNHTFSAATRSAFLLTAEQPPELFG</sequence>
<dbReference type="RefSeq" id="WP_158637334.1">
    <property type="nucleotide sequence ID" value="NZ_VLLE01000003.1"/>
</dbReference>
<evidence type="ECO:0000256" key="1">
    <source>
        <dbReference type="SAM" id="Phobius"/>
    </source>
</evidence>
<name>A0A562SQ37_9BACT</name>
<dbReference type="AlphaFoldDB" id="A0A562SQ37"/>
<evidence type="ECO:0000313" key="3">
    <source>
        <dbReference type="Proteomes" id="UP000316167"/>
    </source>
</evidence>
<dbReference type="Proteomes" id="UP000316167">
    <property type="component" value="Unassembled WGS sequence"/>
</dbReference>
<keyword evidence="1" id="KW-0812">Transmembrane</keyword>
<keyword evidence="1" id="KW-1133">Transmembrane helix</keyword>
<organism evidence="2 3">
    <name type="scientific">Lacibacter cauensis</name>
    <dbReference type="NCBI Taxonomy" id="510947"/>
    <lineage>
        <taxon>Bacteria</taxon>
        <taxon>Pseudomonadati</taxon>
        <taxon>Bacteroidota</taxon>
        <taxon>Chitinophagia</taxon>
        <taxon>Chitinophagales</taxon>
        <taxon>Chitinophagaceae</taxon>
        <taxon>Lacibacter</taxon>
    </lineage>
</organism>
<dbReference type="EMBL" id="VLLE01000003">
    <property type="protein sequence ID" value="TWI83134.1"/>
    <property type="molecule type" value="Genomic_DNA"/>
</dbReference>
<protein>
    <submittedName>
        <fullName evidence="2">Uncharacterized protein</fullName>
    </submittedName>
</protein>
<accession>A0A562SQ37</accession>
<keyword evidence="3" id="KW-1185">Reference proteome</keyword>
<feature type="transmembrane region" description="Helical" evidence="1">
    <location>
        <begin position="6"/>
        <end position="25"/>
    </location>
</feature>
<evidence type="ECO:0000313" key="2">
    <source>
        <dbReference type="EMBL" id="TWI83134.1"/>
    </source>
</evidence>
<proteinExistence type="predicted"/>
<keyword evidence="1" id="KW-0472">Membrane</keyword>